<evidence type="ECO:0000313" key="2">
    <source>
        <dbReference type="Proteomes" id="UP001652395"/>
    </source>
</evidence>
<name>A0ABT2UXR3_9FIRM</name>
<evidence type="ECO:0000313" key="1">
    <source>
        <dbReference type="EMBL" id="MCU6799418.1"/>
    </source>
</evidence>
<accession>A0ABT2UXR3</accession>
<reference evidence="1 2" key="1">
    <citation type="journal article" date="2021" name="ISME Commun">
        <title>Automated analysis of genomic sequences facilitates high-throughput and comprehensive description of bacteria.</title>
        <authorList>
            <person name="Hitch T.C.A."/>
        </authorList>
    </citation>
    <scope>NUCLEOTIDE SEQUENCE [LARGE SCALE GENOMIC DNA]</scope>
    <source>
        <strain evidence="2">f_CCE</strain>
    </source>
</reference>
<dbReference type="Proteomes" id="UP001652395">
    <property type="component" value="Unassembled WGS sequence"/>
</dbReference>
<dbReference type="RefSeq" id="WP_158358254.1">
    <property type="nucleotide sequence ID" value="NZ_JAOQJF010000008.1"/>
</dbReference>
<dbReference type="EMBL" id="JAOQJF010000008">
    <property type="protein sequence ID" value="MCU6799418.1"/>
    <property type="molecule type" value="Genomic_DNA"/>
</dbReference>
<keyword evidence="2" id="KW-1185">Reference proteome</keyword>
<protein>
    <recommendedName>
        <fullName evidence="3">PIN domain-containing protein</fullName>
    </recommendedName>
</protein>
<proteinExistence type="predicted"/>
<organism evidence="1 2">
    <name type="scientific">Alitiscatomonas aceti</name>
    <dbReference type="NCBI Taxonomy" id="2981724"/>
    <lineage>
        <taxon>Bacteria</taxon>
        <taxon>Bacillati</taxon>
        <taxon>Bacillota</taxon>
        <taxon>Clostridia</taxon>
        <taxon>Lachnospirales</taxon>
        <taxon>Lachnospiraceae</taxon>
        <taxon>Alitiscatomonas</taxon>
    </lineage>
</organism>
<gene>
    <name evidence="1" type="ORF">OCV69_05665</name>
</gene>
<comment type="caution">
    <text evidence="1">The sequence shown here is derived from an EMBL/GenBank/DDBJ whole genome shotgun (WGS) entry which is preliminary data.</text>
</comment>
<sequence length="131" mass="15384">MIYDYRPKKVADDLEEIFDSLNGQQMEKVCEFLSHMRDEEEIEKALCQKVWLRDTLVFLMKNYAERTCSRLEIREKDTDFCVALQNDIGFVLTEDRGLGAAILMADYAVVERRQGEIQILLTYSCESRNTR</sequence>
<evidence type="ECO:0008006" key="3">
    <source>
        <dbReference type="Google" id="ProtNLM"/>
    </source>
</evidence>